<dbReference type="PANTHER" id="PTHR33069:SF3">
    <property type="entry name" value="DYNEIN HEAVY CHAIN TAIL DOMAIN-CONTAINING PROTEIN"/>
    <property type="match status" value="1"/>
</dbReference>
<protein>
    <submittedName>
        <fullName evidence="2">Uncharacterized protein</fullName>
    </submittedName>
</protein>
<feature type="region of interest" description="Disordered" evidence="1">
    <location>
        <begin position="1"/>
        <end position="36"/>
    </location>
</feature>
<dbReference type="EMBL" id="PGCJ01000166">
    <property type="protein sequence ID" value="PLW41693.1"/>
    <property type="molecule type" value="Genomic_DNA"/>
</dbReference>
<reference evidence="2 3" key="1">
    <citation type="submission" date="2017-11" db="EMBL/GenBank/DDBJ databases">
        <title>De novo assembly and phasing of dikaryotic genomes from two isolates of Puccinia coronata f. sp. avenae, the causal agent of oat crown rust.</title>
        <authorList>
            <person name="Miller M.E."/>
            <person name="Zhang Y."/>
            <person name="Omidvar V."/>
            <person name="Sperschneider J."/>
            <person name="Schwessinger B."/>
            <person name="Raley C."/>
            <person name="Palmer J.M."/>
            <person name="Garnica D."/>
            <person name="Upadhyaya N."/>
            <person name="Rathjen J."/>
            <person name="Taylor J.M."/>
            <person name="Park R.F."/>
            <person name="Dodds P.N."/>
            <person name="Hirsch C.D."/>
            <person name="Kianian S.F."/>
            <person name="Figueroa M."/>
        </authorList>
    </citation>
    <scope>NUCLEOTIDE SEQUENCE [LARGE SCALE GENOMIC DNA]</scope>
    <source>
        <strain evidence="2">12NC29</strain>
    </source>
</reference>
<proteinExistence type="predicted"/>
<feature type="compositionally biased region" description="Low complexity" evidence="1">
    <location>
        <begin position="1"/>
        <end position="20"/>
    </location>
</feature>
<sequence>MSAAQPAPSVAPSDSDVVLDTPSIPEALPESHASEDPRPARIVDVLGCLHNIWSVEFKEQRPLVQTPEVLSADTLAERQALLVKIQTDLMPSLEQHVTNLLSSVGLHASVTHPEANLDETLELVHKLGPLLDELERSIRGLAPWILPLLPGHKPSQSSQSDGNYGAVKKHRCDRLYLQFQQLTMADISAVLQAYAVYLADGLHFPDAQDAEDKRNKIVESTAECCREIDHWLKFSTWSDYDFLHMPWVGDVMRLDSYVGLAREEMKEIGHHGYPDGSIEYRLTGLFRRAITIAEIIRSAFQALLGTSQSPSIITFPDNLNSNELDWLQWHSRGMVDYLGILIQGLSGLAYQRRIRMHYAPNWPQLNANKGFVEIGAAKVDNRLHAFLTLISFHHIPSAAASNYPPSTNLFSSMFLQMRGEFRAAIKKFRHRYQALDYDSFSGGTIVLQLV</sequence>
<evidence type="ECO:0000313" key="3">
    <source>
        <dbReference type="Proteomes" id="UP000235388"/>
    </source>
</evidence>
<gene>
    <name evidence="2" type="ORF">PCANC_13160</name>
</gene>
<dbReference type="Proteomes" id="UP000235388">
    <property type="component" value="Unassembled WGS sequence"/>
</dbReference>
<organism evidence="2 3">
    <name type="scientific">Puccinia coronata f. sp. avenae</name>
    <dbReference type="NCBI Taxonomy" id="200324"/>
    <lineage>
        <taxon>Eukaryota</taxon>
        <taxon>Fungi</taxon>
        <taxon>Dikarya</taxon>
        <taxon>Basidiomycota</taxon>
        <taxon>Pucciniomycotina</taxon>
        <taxon>Pucciniomycetes</taxon>
        <taxon>Pucciniales</taxon>
        <taxon>Pucciniaceae</taxon>
        <taxon>Puccinia</taxon>
    </lineage>
</organism>
<dbReference type="OrthoDB" id="2508905at2759"/>
<dbReference type="AlphaFoldDB" id="A0A2N5UVC3"/>
<evidence type="ECO:0000313" key="2">
    <source>
        <dbReference type="EMBL" id="PLW41693.1"/>
    </source>
</evidence>
<name>A0A2N5UVC3_9BASI</name>
<dbReference type="PANTHER" id="PTHR33069">
    <property type="entry name" value="CHROMOSOME 7, WHOLE GENOME SHOTGUN SEQUENCE-RELATED"/>
    <property type="match status" value="1"/>
</dbReference>
<accession>A0A2N5UVC3</accession>
<evidence type="ECO:0000256" key="1">
    <source>
        <dbReference type="SAM" id="MobiDB-lite"/>
    </source>
</evidence>
<comment type="caution">
    <text evidence="2">The sequence shown here is derived from an EMBL/GenBank/DDBJ whole genome shotgun (WGS) entry which is preliminary data.</text>
</comment>
<keyword evidence="3" id="KW-1185">Reference proteome</keyword>